<evidence type="ECO:0000256" key="2">
    <source>
        <dbReference type="ARBA" id="ARBA00022729"/>
    </source>
</evidence>
<sequence>TQGSGFVCPEEDIANTGCKGPKDCLYPNPENCQTFIQCTVNADNKTGTPVVMPCPAGLEWNDNIKRCDYPESSTCPKGSTARPTEQTSEAPVETTQKPTESPTPSPTASPTAQPSTEGQTSEQPTTTTTSTPDETTTQSDTTTEQSTTQTPVDTTTQSESESPSTTTTTQSDTTTEQSTTQTPVDTTTQSESESPSTTTTTTITTSQPTESTPLPTCIPDDDSDDSDLDLVALCKDDSCQSTRRTISHPSNNGKYIICSDSQSGNTIQKCGPGLLFDEKVLSCNYAGLVDSRGPSGKVFWH</sequence>
<dbReference type="InterPro" id="IPR002557">
    <property type="entry name" value="Chitin-bd_dom"/>
</dbReference>
<dbReference type="PANTHER" id="PTHR23301">
    <property type="entry name" value="CHITIN BINDING PERITROPHIN-A"/>
    <property type="match status" value="1"/>
</dbReference>
<reference evidence="8" key="1">
    <citation type="submission" date="2020-11" db="EMBL/GenBank/DDBJ databases">
        <authorList>
            <person name="Tran Van P."/>
        </authorList>
    </citation>
    <scope>NUCLEOTIDE SEQUENCE</scope>
</reference>
<keyword evidence="4" id="KW-1015">Disulfide bond</keyword>
<protein>
    <recommendedName>
        <fullName evidence="7">Chitin-binding type-2 domain-containing protein</fullName>
    </recommendedName>
</protein>
<evidence type="ECO:0000256" key="3">
    <source>
        <dbReference type="ARBA" id="ARBA00022737"/>
    </source>
</evidence>
<dbReference type="PROSITE" id="PS50940">
    <property type="entry name" value="CHIT_BIND_II"/>
    <property type="match status" value="2"/>
</dbReference>
<dbReference type="EMBL" id="CAJPVJ010017984">
    <property type="protein sequence ID" value="CAG2176816.1"/>
    <property type="molecule type" value="Genomic_DNA"/>
</dbReference>
<feature type="non-terminal residue" evidence="8">
    <location>
        <position position="1"/>
    </location>
</feature>
<dbReference type="AlphaFoldDB" id="A0A7R9MG96"/>
<keyword evidence="3" id="KW-0677">Repeat</keyword>
<evidence type="ECO:0000313" key="8">
    <source>
        <dbReference type="EMBL" id="CAD7659654.1"/>
    </source>
</evidence>
<feature type="domain" description="Chitin-binding type-2" evidence="7">
    <location>
        <begin position="15"/>
        <end position="77"/>
    </location>
</feature>
<accession>A0A7R9MG96</accession>
<evidence type="ECO:0000256" key="5">
    <source>
        <dbReference type="ARBA" id="ARBA00023180"/>
    </source>
</evidence>
<dbReference type="Proteomes" id="UP000728032">
    <property type="component" value="Unassembled WGS sequence"/>
</dbReference>
<gene>
    <name evidence="8" type="ORF">ONB1V03_LOCUS16249</name>
</gene>
<dbReference type="Pfam" id="PF01607">
    <property type="entry name" value="CBM_14"/>
    <property type="match status" value="2"/>
</dbReference>
<evidence type="ECO:0000313" key="9">
    <source>
        <dbReference type="Proteomes" id="UP000728032"/>
    </source>
</evidence>
<evidence type="ECO:0000259" key="7">
    <source>
        <dbReference type="PROSITE" id="PS50940"/>
    </source>
</evidence>
<dbReference type="PANTHER" id="PTHR23301:SF0">
    <property type="entry name" value="CHITIN-BINDING TYPE-2 DOMAIN-CONTAINING PROTEIN-RELATED"/>
    <property type="match status" value="1"/>
</dbReference>
<dbReference type="InterPro" id="IPR051940">
    <property type="entry name" value="Chitin_bind-dev_reg"/>
</dbReference>
<feature type="region of interest" description="Disordered" evidence="6">
    <location>
        <begin position="61"/>
        <end position="223"/>
    </location>
</feature>
<name>A0A7R9MG96_9ACAR</name>
<dbReference type="InterPro" id="IPR036508">
    <property type="entry name" value="Chitin-bd_dom_sf"/>
</dbReference>
<dbReference type="SUPFAM" id="SSF57625">
    <property type="entry name" value="Invertebrate chitin-binding proteins"/>
    <property type="match status" value="2"/>
</dbReference>
<dbReference type="GO" id="GO:0005576">
    <property type="term" value="C:extracellular region"/>
    <property type="evidence" value="ECO:0007669"/>
    <property type="project" value="InterPro"/>
</dbReference>
<dbReference type="GO" id="GO:0008061">
    <property type="term" value="F:chitin binding"/>
    <property type="evidence" value="ECO:0007669"/>
    <property type="project" value="UniProtKB-KW"/>
</dbReference>
<keyword evidence="9" id="KW-1185">Reference proteome</keyword>
<dbReference type="EMBL" id="OC932809">
    <property type="protein sequence ID" value="CAD7659654.1"/>
    <property type="molecule type" value="Genomic_DNA"/>
</dbReference>
<dbReference type="Gene3D" id="2.170.140.10">
    <property type="entry name" value="Chitin binding domain"/>
    <property type="match status" value="2"/>
</dbReference>
<keyword evidence="1" id="KW-0147">Chitin-binding</keyword>
<evidence type="ECO:0000256" key="6">
    <source>
        <dbReference type="SAM" id="MobiDB-lite"/>
    </source>
</evidence>
<feature type="compositionally biased region" description="Low complexity" evidence="6">
    <location>
        <begin position="108"/>
        <end position="213"/>
    </location>
</feature>
<keyword evidence="5" id="KW-0325">Glycoprotein</keyword>
<dbReference type="SMART" id="SM00494">
    <property type="entry name" value="ChtBD2"/>
    <property type="match status" value="2"/>
</dbReference>
<keyword evidence="2" id="KW-0732">Signal</keyword>
<organism evidence="8">
    <name type="scientific">Oppiella nova</name>
    <dbReference type="NCBI Taxonomy" id="334625"/>
    <lineage>
        <taxon>Eukaryota</taxon>
        <taxon>Metazoa</taxon>
        <taxon>Ecdysozoa</taxon>
        <taxon>Arthropoda</taxon>
        <taxon>Chelicerata</taxon>
        <taxon>Arachnida</taxon>
        <taxon>Acari</taxon>
        <taxon>Acariformes</taxon>
        <taxon>Sarcoptiformes</taxon>
        <taxon>Oribatida</taxon>
        <taxon>Brachypylina</taxon>
        <taxon>Oppioidea</taxon>
        <taxon>Oppiidae</taxon>
        <taxon>Oppiella</taxon>
    </lineage>
</organism>
<dbReference type="OrthoDB" id="6430025at2759"/>
<feature type="domain" description="Chitin-binding type-2" evidence="7">
    <location>
        <begin position="236"/>
        <end position="293"/>
    </location>
</feature>
<evidence type="ECO:0000256" key="4">
    <source>
        <dbReference type="ARBA" id="ARBA00023157"/>
    </source>
</evidence>
<proteinExistence type="predicted"/>
<evidence type="ECO:0000256" key="1">
    <source>
        <dbReference type="ARBA" id="ARBA00022669"/>
    </source>
</evidence>
<feature type="compositionally biased region" description="Polar residues" evidence="6">
    <location>
        <begin position="71"/>
        <end position="89"/>
    </location>
</feature>